<dbReference type="SUPFAM" id="SSF56645">
    <property type="entry name" value="Acyl-CoA dehydrogenase NM domain-like"/>
    <property type="match status" value="1"/>
</dbReference>
<dbReference type="RefSeq" id="WP_232543320.1">
    <property type="nucleotide sequence ID" value="NZ_BMUB01000035.1"/>
</dbReference>
<dbReference type="InterPro" id="IPR037069">
    <property type="entry name" value="AcylCoA_DH/ox_N_sf"/>
</dbReference>
<evidence type="ECO:0000259" key="2">
    <source>
        <dbReference type="Pfam" id="PF08028"/>
    </source>
</evidence>
<sequence length="378" mass="39920">MKAPVANTAAPPPALPADAIGRVVDAARRDLAGVEDRRRLGPEAVAAVVAAGFPRHFVPRELGGTAGTFAELLGASAEIARTCPSTAWCAILFAAHGRLAAYLPEEGRKELWGASPDVLIATSIMPPQGEAVRDGDGWRIRGRWDTASGVDHAYWLLLATRTGPADRPEHRIFAVPRSDWTVLDTWRSLGMRGTGSNAVEVAGAFVPDRLSCTLADLQRPLGVDAARCHRVPVHLAGALMFAAPVLGAAEGAFDAWRSAVTPRLPALSPARRAEAELALGEGSARIAAARLLLERVAERADRAEVTPLLVAENRRDAAMAAAWCAEAVDRLFRAAGSQVQREDSPIQRYWRDVTTAASHGVLGPAAAAADYAAAVLDG</sequence>
<dbReference type="GO" id="GO:0016712">
    <property type="term" value="F:oxidoreductase activity, acting on paired donors, with incorporation or reduction of molecular oxygen, reduced flavin or flavoprotein as one donor, and incorporation of one atom of oxygen"/>
    <property type="evidence" value="ECO:0007669"/>
    <property type="project" value="TreeGrafter"/>
</dbReference>
<dbReference type="AlphaFoldDB" id="A0A8H9HZ49"/>
<name>A0A8H9HZ49_KITAU</name>
<dbReference type="PIRSF" id="PIRSF016578">
    <property type="entry name" value="HsaA"/>
    <property type="match status" value="1"/>
</dbReference>
<dbReference type="Gene3D" id="1.10.540.10">
    <property type="entry name" value="Acyl-CoA dehydrogenase/oxidase, N-terminal domain"/>
    <property type="match status" value="1"/>
</dbReference>
<dbReference type="GO" id="GO:0003995">
    <property type="term" value="F:acyl-CoA dehydrogenase activity"/>
    <property type="evidence" value="ECO:0007669"/>
    <property type="project" value="TreeGrafter"/>
</dbReference>
<dbReference type="Gene3D" id="2.40.110.10">
    <property type="entry name" value="Butyryl-CoA Dehydrogenase, subunit A, domain 2"/>
    <property type="match status" value="1"/>
</dbReference>
<dbReference type="Proteomes" id="UP000610124">
    <property type="component" value="Unassembled WGS sequence"/>
</dbReference>
<comment type="caution">
    <text evidence="3">The sequence shown here is derived from an EMBL/GenBank/DDBJ whole genome shotgun (WGS) entry which is preliminary data.</text>
</comment>
<gene>
    <name evidence="3" type="primary">mmfH</name>
    <name evidence="3" type="ORF">GCM10010502_69980</name>
</gene>
<dbReference type="EMBL" id="BMUB01000035">
    <property type="protein sequence ID" value="GGV05128.1"/>
    <property type="molecule type" value="Genomic_DNA"/>
</dbReference>
<dbReference type="PANTHER" id="PTHR48083:SF19">
    <property type="entry name" value="FLAVIN-DEPENDENT MONOOXYGENASE, OXYGENASE SUBUNIT HSAA"/>
    <property type="match status" value="1"/>
</dbReference>
<dbReference type="GeneID" id="97489871"/>
<evidence type="ECO:0000313" key="4">
    <source>
        <dbReference type="Proteomes" id="UP000610124"/>
    </source>
</evidence>
<dbReference type="InterPro" id="IPR050741">
    <property type="entry name" value="Acyl-CoA_dehydrogenase"/>
</dbReference>
<dbReference type="InterPro" id="IPR013107">
    <property type="entry name" value="Acyl-CoA_DH_C"/>
</dbReference>
<protein>
    <submittedName>
        <fullName evidence="3">Oxidoreductase mmfh</fullName>
    </submittedName>
</protein>
<accession>A0A8H9HZ49</accession>
<dbReference type="GO" id="GO:0005737">
    <property type="term" value="C:cytoplasm"/>
    <property type="evidence" value="ECO:0007669"/>
    <property type="project" value="TreeGrafter"/>
</dbReference>
<dbReference type="Gene3D" id="1.20.140.10">
    <property type="entry name" value="Butyryl-CoA Dehydrogenase, subunit A, domain 3"/>
    <property type="match status" value="1"/>
</dbReference>
<dbReference type="GO" id="GO:0050660">
    <property type="term" value="F:flavin adenine dinucleotide binding"/>
    <property type="evidence" value="ECO:0007669"/>
    <property type="project" value="InterPro"/>
</dbReference>
<dbReference type="InterPro" id="IPR036250">
    <property type="entry name" value="AcylCo_DH-like_C"/>
</dbReference>
<feature type="domain" description="Acyl-CoA dehydrogenase C-terminal" evidence="2">
    <location>
        <begin position="239"/>
        <end position="361"/>
    </location>
</feature>
<keyword evidence="1" id="KW-0560">Oxidoreductase</keyword>
<reference evidence="3 4" key="1">
    <citation type="journal article" date="2014" name="Int. J. Syst. Evol. Microbiol.">
        <title>Complete genome sequence of Corynebacterium casei LMG S-19264T (=DSM 44701T), isolated from a smear-ripened cheese.</title>
        <authorList>
            <consortium name="US DOE Joint Genome Institute (JGI-PGF)"/>
            <person name="Walter F."/>
            <person name="Albersmeier A."/>
            <person name="Kalinowski J."/>
            <person name="Ruckert C."/>
        </authorList>
    </citation>
    <scope>NUCLEOTIDE SEQUENCE [LARGE SCALE GENOMIC DNA]</scope>
    <source>
        <strain evidence="3 4">JCM 4434</strain>
    </source>
</reference>
<proteinExistence type="predicted"/>
<evidence type="ECO:0000313" key="3">
    <source>
        <dbReference type="EMBL" id="GGV05128.1"/>
    </source>
</evidence>
<dbReference type="GO" id="GO:0033539">
    <property type="term" value="P:fatty acid beta-oxidation using acyl-CoA dehydrogenase"/>
    <property type="evidence" value="ECO:0007669"/>
    <property type="project" value="TreeGrafter"/>
</dbReference>
<dbReference type="SUPFAM" id="SSF47203">
    <property type="entry name" value="Acyl-CoA dehydrogenase C-terminal domain-like"/>
    <property type="match status" value="1"/>
</dbReference>
<organism evidence="3 4">
    <name type="scientific">Kitasatospora aureofaciens</name>
    <name type="common">Streptomyces aureofaciens</name>
    <dbReference type="NCBI Taxonomy" id="1894"/>
    <lineage>
        <taxon>Bacteria</taxon>
        <taxon>Bacillati</taxon>
        <taxon>Actinomycetota</taxon>
        <taxon>Actinomycetes</taxon>
        <taxon>Kitasatosporales</taxon>
        <taxon>Streptomycetaceae</taxon>
        <taxon>Kitasatospora</taxon>
    </lineage>
</organism>
<dbReference type="InterPro" id="IPR009100">
    <property type="entry name" value="AcylCoA_DH/oxidase_NM_dom_sf"/>
</dbReference>
<dbReference type="InterPro" id="IPR046373">
    <property type="entry name" value="Acyl-CoA_Oxase/DH_mid-dom_sf"/>
</dbReference>
<evidence type="ECO:0000256" key="1">
    <source>
        <dbReference type="ARBA" id="ARBA00023002"/>
    </source>
</evidence>
<dbReference type="Pfam" id="PF08028">
    <property type="entry name" value="Acyl-CoA_dh_2"/>
    <property type="match status" value="1"/>
</dbReference>
<dbReference type="PANTHER" id="PTHR48083">
    <property type="entry name" value="MEDIUM-CHAIN SPECIFIC ACYL-COA DEHYDROGENASE, MITOCHONDRIAL-RELATED"/>
    <property type="match status" value="1"/>
</dbReference>